<keyword evidence="8" id="KW-0472">Membrane</keyword>
<dbReference type="InterPro" id="IPR052162">
    <property type="entry name" value="Sensor_kinase/Photoreceptor"/>
</dbReference>
<dbReference type="PANTHER" id="PTHR43304">
    <property type="entry name" value="PHYTOCHROME-LIKE PROTEIN CPH1"/>
    <property type="match status" value="1"/>
</dbReference>
<dbReference type="InterPro" id="IPR013655">
    <property type="entry name" value="PAS_fold_3"/>
</dbReference>
<dbReference type="Gene3D" id="2.10.70.100">
    <property type="match status" value="1"/>
</dbReference>
<keyword evidence="6" id="KW-0418">Kinase</keyword>
<dbReference type="SMART" id="SM00086">
    <property type="entry name" value="PAC"/>
    <property type="match status" value="3"/>
</dbReference>
<keyword evidence="13" id="KW-1185">Reference proteome</keyword>
<evidence type="ECO:0000256" key="5">
    <source>
        <dbReference type="ARBA" id="ARBA00022679"/>
    </source>
</evidence>
<evidence type="ECO:0000313" key="13">
    <source>
        <dbReference type="Proteomes" id="UP000637383"/>
    </source>
</evidence>
<keyword evidence="8" id="KW-0812">Transmembrane</keyword>
<dbReference type="RefSeq" id="WP_190960199.1">
    <property type="nucleotide sequence ID" value="NZ_JACJTU010000108.1"/>
</dbReference>
<dbReference type="PROSITE" id="PS50113">
    <property type="entry name" value="PAC"/>
    <property type="match status" value="3"/>
</dbReference>
<dbReference type="InterPro" id="IPR003018">
    <property type="entry name" value="GAF"/>
</dbReference>
<dbReference type="Pfam" id="PF07568">
    <property type="entry name" value="HisKA_2"/>
    <property type="match status" value="1"/>
</dbReference>
<keyword evidence="7" id="KW-0175">Coiled coil</keyword>
<dbReference type="InterPro" id="IPR000700">
    <property type="entry name" value="PAS-assoc_C"/>
</dbReference>
<dbReference type="Pfam" id="PF08447">
    <property type="entry name" value="PAS_3"/>
    <property type="match status" value="2"/>
</dbReference>
<evidence type="ECO:0000313" key="12">
    <source>
        <dbReference type="EMBL" id="MBD2739720.1"/>
    </source>
</evidence>
<dbReference type="SUPFAM" id="SSF55785">
    <property type="entry name" value="PYP-like sensor domain (PAS domain)"/>
    <property type="match status" value="3"/>
</dbReference>
<evidence type="ECO:0000256" key="6">
    <source>
        <dbReference type="ARBA" id="ARBA00022777"/>
    </source>
</evidence>
<keyword evidence="8" id="KW-1133">Transmembrane helix</keyword>
<reference evidence="12 13" key="1">
    <citation type="journal article" date="2020" name="ISME J.">
        <title>Comparative genomics reveals insights into cyanobacterial evolution and habitat adaptation.</title>
        <authorList>
            <person name="Chen M.Y."/>
            <person name="Teng W.K."/>
            <person name="Zhao L."/>
            <person name="Hu C.X."/>
            <person name="Zhou Y.K."/>
            <person name="Han B.P."/>
            <person name="Song L.R."/>
            <person name="Shu W.S."/>
        </authorList>
    </citation>
    <scope>NUCLEOTIDE SEQUENCE [LARGE SCALE GENOMIC DNA]</scope>
    <source>
        <strain evidence="12 13">FACHB-159</strain>
    </source>
</reference>
<dbReference type="SMART" id="SM00065">
    <property type="entry name" value="GAF"/>
    <property type="match status" value="2"/>
</dbReference>
<dbReference type="InterPro" id="IPR029016">
    <property type="entry name" value="GAF-like_dom_sf"/>
</dbReference>
<feature type="domain" description="PAC" evidence="11">
    <location>
        <begin position="589"/>
        <end position="640"/>
    </location>
</feature>
<gene>
    <name evidence="12" type="ORF">H6H03_38745</name>
</gene>
<dbReference type="InterPro" id="IPR011495">
    <property type="entry name" value="Sig_transdc_His_kin_sub2_dim/P"/>
</dbReference>
<dbReference type="NCBIfam" id="TIGR00229">
    <property type="entry name" value="sensory_box"/>
    <property type="match status" value="3"/>
</dbReference>
<evidence type="ECO:0000256" key="3">
    <source>
        <dbReference type="ARBA" id="ARBA00012438"/>
    </source>
</evidence>
<protein>
    <recommendedName>
        <fullName evidence="3">histidine kinase</fullName>
        <ecNumber evidence="3">2.7.13.3</ecNumber>
    </recommendedName>
</protein>
<organism evidence="12 13">
    <name type="scientific">Nostoc paludosum FACHB-159</name>
    <dbReference type="NCBI Taxonomy" id="2692908"/>
    <lineage>
        <taxon>Bacteria</taxon>
        <taxon>Bacillati</taxon>
        <taxon>Cyanobacteriota</taxon>
        <taxon>Cyanophyceae</taxon>
        <taxon>Nostocales</taxon>
        <taxon>Nostocaceae</taxon>
        <taxon>Nostoc</taxon>
    </lineage>
</organism>
<dbReference type="SUPFAM" id="SSF55874">
    <property type="entry name" value="ATPase domain of HSP90 chaperone/DNA topoisomerase II/histidine kinase"/>
    <property type="match status" value="1"/>
</dbReference>
<dbReference type="Gene3D" id="3.30.450.20">
    <property type="entry name" value="PAS domain"/>
    <property type="match status" value="3"/>
</dbReference>
<feature type="domain" description="Phytochrome chromophore attachment site" evidence="9">
    <location>
        <begin position="660"/>
        <end position="796"/>
    </location>
</feature>
<dbReference type="InterPro" id="IPR000014">
    <property type="entry name" value="PAS"/>
</dbReference>
<comment type="caution">
    <text evidence="12">The sequence shown here is derived from an EMBL/GenBank/DDBJ whole genome shotgun (WGS) entry which is preliminary data.</text>
</comment>
<feature type="coiled-coil region" evidence="7">
    <location>
        <begin position="364"/>
        <end position="398"/>
    </location>
</feature>
<dbReference type="Pfam" id="PF00989">
    <property type="entry name" value="PAS"/>
    <property type="match status" value="1"/>
</dbReference>
<dbReference type="SUPFAM" id="SSF55781">
    <property type="entry name" value="GAF domain-like"/>
    <property type="match status" value="2"/>
</dbReference>
<dbReference type="InterPro" id="IPR001610">
    <property type="entry name" value="PAC"/>
</dbReference>
<evidence type="ECO:0000256" key="4">
    <source>
        <dbReference type="ARBA" id="ARBA00022553"/>
    </source>
</evidence>
<dbReference type="InterPro" id="IPR035965">
    <property type="entry name" value="PAS-like_dom_sf"/>
</dbReference>
<feature type="transmembrane region" description="Helical" evidence="8">
    <location>
        <begin position="30"/>
        <end position="49"/>
    </location>
</feature>
<evidence type="ECO:0000256" key="1">
    <source>
        <dbReference type="ARBA" id="ARBA00000085"/>
    </source>
</evidence>
<feature type="domain" description="PAS" evidence="10">
    <location>
        <begin position="69"/>
        <end position="141"/>
    </location>
</feature>
<dbReference type="PROSITE" id="PS50112">
    <property type="entry name" value="PAS"/>
    <property type="match status" value="3"/>
</dbReference>
<keyword evidence="4" id="KW-0597">Phosphoprotein</keyword>
<accession>A0ABR8KL08</accession>
<comment type="catalytic activity">
    <reaction evidence="1">
        <text>ATP + protein L-histidine = ADP + protein N-phospho-L-histidine.</text>
        <dbReference type="EC" id="2.7.13.3"/>
    </reaction>
</comment>
<dbReference type="InterPro" id="IPR036890">
    <property type="entry name" value="HATPase_C_sf"/>
</dbReference>
<comment type="similarity">
    <text evidence="2">In the N-terminal section; belongs to the phytochrome family.</text>
</comment>
<feature type="domain" description="PAS" evidence="10">
    <location>
        <begin position="515"/>
        <end position="587"/>
    </location>
</feature>
<dbReference type="SMART" id="SM00091">
    <property type="entry name" value="PAS"/>
    <property type="match status" value="3"/>
</dbReference>
<proteinExistence type="inferred from homology"/>
<feature type="domain" description="PAS" evidence="10">
    <location>
        <begin position="388"/>
        <end position="463"/>
    </location>
</feature>
<evidence type="ECO:0000256" key="7">
    <source>
        <dbReference type="SAM" id="Coils"/>
    </source>
</evidence>
<evidence type="ECO:0000259" key="11">
    <source>
        <dbReference type="PROSITE" id="PS50113"/>
    </source>
</evidence>
<dbReference type="PANTHER" id="PTHR43304:SF1">
    <property type="entry name" value="PAC DOMAIN-CONTAINING PROTEIN"/>
    <property type="match status" value="1"/>
</dbReference>
<keyword evidence="5" id="KW-0808">Transferase</keyword>
<feature type="domain" description="PAC" evidence="11">
    <location>
        <begin position="144"/>
        <end position="196"/>
    </location>
</feature>
<evidence type="ECO:0000256" key="8">
    <source>
        <dbReference type="SAM" id="Phobius"/>
    </source>
</evidence>
<dbReference type="Gene3D" id="3.30.450.40">
    <property type="match status" value="2"/>
</dbReference>
<evidence type="ECO:0000259" key="9">
    <source>
        <dbReference type="PROSITE" id="PS50046"/>
    </source>
</evidence>
<dbReference type="InterPro" id="IPR003594">
    <property type="entry name" value="HATPase_dom"/>
</dbReference>
<dbReference type="EC" id="2.7.13.3" evidence="3"/>
<name>A0ABR8KL08_9NOSO</name>
<dbReference type="InterPro" id="IPR013767">
    <property type="entry name" value="PAS_fold"/>
</dbReference>
<feature type="domain" description="PAC" evidence="11">
    <location>
        <begin position="462"/>
        <end position="514"/>
    </location>
</feature>
<dbReference type="CDD" id="cd00130">
    <property type="entry name" value="PAS"/>
    <property type="match status" value="3"/>
</dbReference>
<evidence type="ECO:0000259" key="10">
    <source>
        <dbReference type="PROSITE" id="PS50112"/>
    </source>
</evidence>
<sequence>MLKLGLLVAVLSTVVAIASLTPTENSDNLLPLELCLLGIAIALALGVVWERMRQKSVVGDTTVRQIQESETRLQLALKAAQMGIWNLNLITKETDCTQETEQLFGMAPGTFDGRHETFLRFVHPDDRDALEQAVKTAIQQHSTYYQEYRIIWADGSIHWIEGNGQAFYDINNQPVRMTGTVRDISDRKSIETALQRQTHQEQAFNRVIQTIRNSLELKTIFTTSVQEFTDLLQMDGAAIIQYLPERQCWKPVAEHLQSSQSLSTLELEISDLDNPIAQRLKQGEILVIEDTGNLKDAVNSKVAQAVSKIVCGWLILPLEVNGVVWGSLAGHRSPVPLLLTEDEIDLARRVGDQLAIAIQQANLYQQVQRLNQELEIRVQERTAALQESEEKFRQLAENINHVFYIKDINGQILYISPSYADIWGQPVDTLYCNSSAWLDTVHPEDRDRIIREIPILRKHCQGEIEYRIIRPNSEVRWISDRSFGIRNSQGEIYRIAGLAEDITNRKAAKAALQISEQNLRTIFNNVSSHLLVHDMDGTLLDVNDRVLEFQQIKREELLKLSILEDCSAPDADFHLASEYWQRAVAGETVHFEWKSRKPIDGTLFDSEITLSPIIWNGQSVILANARDVSERKQAQLRLQRQAEADQLLANIAQTINQSIELGEVLETCLEQIRQFLQCDRTLVCRFDSDYNIFIELEAISQAELSVSGQAIADPCFKRDWAERYRQGYITVCHDTQSPDILPCYAEFLTQIQVQANLAVAILQADQIWGMLIVHDCHAPHQWQPYEINLLKQLGVQIGIATQKASLYKQLENQLAQKEVLFKEIHHRVKNNLQVISSMLWLQTEATNHPAVSKALEDTRHRLRAMSLIHETLYQHDDVGRSNFHNYIQRLASSILAFCSIRPEQINLRFRLQPVVFNLETAMPCGLLLNELITNAIKHGFPDGRTGEICIALEQVLPCPSSTFQDVPPPKKKPSQAHSQYILTIQDNGVGMPESLNIKKLKSLGLKIAYDLALQLEGKLELDTSNGTIFRLTFSALEYGNRF</sequence>
<dbReference type="Proteomes" id="UP000637383">
    <property type="component" value="Unassembled WGS sequence"/>
</dbReference>
<evidence type="ECO:0000256" key="2">
    <source>
        <dbReference type="ARBA" id="ARBA00006402"/>
    </source>
</evidence>
<dbReference type="PROSITE" id="PS50046">
    <property type="entry name" value="PHYTOCHROME_2"/>
    <property type="match status" value="1"/>
</dbReference>
<dbReference type="Gene3D" id="3.30.565.10">
    <property type="entry name" value="Histidine kinase-like ATPase, C-terminal domain"/>
    <property type="match status" value="1"/>
</dbReference>
<dbReference type="InterPro" id="IPR016132">
    <property type="entry name" value="Phyto_chromo_attachment"/>
</dbReference>
<dbReference type="SMART" id="SM00387">
    <property type="entry name" value="HATPase_c"/>
    <property type="match status" value="1"/>
</dbReference>
<dbReference type="EMBL" id="JACJTU010000108">
    <property type="protein sequence ID" value="MBD2739720.1"/>
    <property type="molecule type" value="Genomic_DNA"/>
</dbReference>
<dbReference type="Pfam" id="PF01590">
    <property type="entry name" value="GAF"/>
    <property type="match status" value="2"/>
</dbReference>
<dbReference type="Pfam" id="PF02518">
    <property type="entry name" value="HATPase_c"/>
    <property type="match status" value="1"/>
</dbReference>